<proteinExistence type="predicted"/>
<dbReference type="EMBL" id="RCML01000423">
    <property type="protein sequence ID" value="KAG2977522.1"/>
    <property type="molecule type" value="Genomic_DNA"/>
</dbReference>
<evidence type="ECO:0000313" key="2">
    <source>
        <dbReference type="EMBL" id="KAG2926995.1"/>
    </source>
</evidence>
<accession>A0A8T1EKD0</accession>
<dbReference type="AlphaFoldDB" id="A0A8T1EKD0"/>
<evidence type="ECO:0000313" key="4">
    <source>
        <dbReference type="EMBL" id="KAG2977522.1"/>
    </source>
</evidence>
<dbReference type="Proteomes" id="UP000774804">
    <property type="component" value="Unassembled WGS sequence"/>
</dbReference>
<evidence type="ECO:0000313" key="5">
    <source>
        <dbReference type="EMBL" id="KAG3223545.1"/>
    </source>
</evidence>
<dbReference type="EMBL" id="RCMG01000024">
    <property type="protein sequence ID" value="KAG2867480.1"/>
    <property type="molecule type" value="Genomic_DNA"/>
</dbReference>
<evidence type="ECO:0000313" key="1">
    <source>
        <dbReference type="EMBL" id="KAG2867480.1"/>
    </source>
</evidence>
<dbReference type="Proteomes" id="UP000697107">
    <property type="component" value="Unassembled WGS sequence"/>
</dbReference>
<evidence type="ECO:0000313" key="3">
    <source>
        <dbReference type="EMBL" id="KAG2953755.1"/>
    </source>
</evidence>
<dbReference type="EMBL" id="RCMI01000189">
    <property type="protein sequence ID" value="KAG2926995.1"/>
    <property type="molecule type" value="Genomic_DNA"/>
</dbReference>
<dbReference type="Proteomes" id="UP000735874">
    <property type="component" value="Unassembled WGS sequence"/>
</dbReference>
<protein>
    <submittedName>
        <fullName evidence="3">Uncharacterized protein</fullName>
    </submittedName>
</protein>
<comment type="caution">
    <text evidence="3">The sequence shown here is derived from an EMBL/GenBank/DDBJ whole genome shotgun (WGS) entry which is preliminary data.</text>
</comment>
<name>A0A8T1EKD0_9STRA</name>
<reference evidence="3" key="1">
    <citation type="submission" date="2018-10" db="EMBL/GenBank/DDBJ databases">
        <title>Effector identification in a new, highly contiguous assembly of the strawberry crown rot pathogen Phytophthora cactorum.</title>
        <authorList>
            <person name="Armitage A.D."/>
            <person name="Nellist C.F."/>
            <person name="Bates H."/>
            <person name="Vickerstaff R.J."/>
            <person name="Harrison R.J."/>
        </authorList>
    </citation>
    <scope>NUCLEOTIDE SEQUENCE</scope>
    <source>
        <strain evidence="1">15-7</strain>
        <strain evidence="2">4032</strain>
        <strain evidence="3">4040</strain>
        <strain evidence="4">P415</strain>
        <strain evidence="5">P421</strain>
    </source>
</reference>
<dbReference type="EMBL" id="RCMV01000141">
    <property type="protein sequence ID" value="KAG3223545.1"/>
    <property type="molecule type" value="Genomic_DNA"/>
</dbReference>
<evidence type="ECO:0000313" key="6">
    <source>
        <dbReference type="Proteomes" id="UP000736787"/>
    </source>
</evidence>
<dbReference type="Proteomes" id="UP000736787">
    <property type="component" value="Unassembled WGS sequence"/>
</dbReference>
<dbReference type="Proteomes" id="UP000760860">
    <property type="component" value="Unassembled WGS sequence"/>
</dbReference>
<gene>
    <name evidence="1" type="ORF">PC113_g1933</name>
    <name evidence="2" type="ORF">PC115_g7702</name>
    <name evidence="3" type="ORF">PC117_g1718</name>
    <name evidence="4" type="ORF">PC118_g12841</name>
    <name evidence="5" type="ORF">PC129_g5785</name>
</gene>
<sequence>MTTPAMAKAATYSATTLASSTAITSAFSSILAGVVASGTSGIAPCACTTNRRATTNSLEPPWFFFRALRLRI</sequence>
<dbReference type="EMBL" id="RCMK01000021">
    <property type="protein sequence ID" value="KAG2953755.1"/>
    <property type="molecule type" value="Genomic_DNA"/>
</dbReference>
<organism evidence="3 6">
    <name type="scientific">Phytophthora cactorum</name>
    <dbReference type="NCBI Taxonomy" id="29920"/>
    <lineage>
        <taxon>Eukaryota</taxon>
        <taxon>Sar</taxon>
        <taxon>Stramenopiles</taxon>
        <taxon>Oomycota</taxon>
        <taxon>Peronosporomycetes</taxon>
        <taxon>Peronosporales</taxon>
        <taxon>Peronosporaceae</taxon>
        <taxon>Phytophthora</taxon>
    </lineage>
</organism>